<dbReference type="EMBL" id="MU167245">
    <property type="protein sequence ID" value="KAG0147698.1"/>
    <property type="molecule type" value="Genomic_DNA"/>
</dbReference>
<dbReference type="Proteomes" id="UP000886653">
    <property type="component" value="Unassembled WGS sequence"/>
</dbReference>
<comment type="caution">
    <text evidence="1">The sequence shown here is derived from an EMBL/GenBank/DDBJ whole genome shotgun (WGS) entry which is preliminary data.</text>
</comment>
<gene>
    <name evidence="1" type="ORF">CROQUDRAFT_670428</name>
</gene>
<sequence>MMFDTVLACLAQSADQKSITLANCYSALENFQWDSTNILKDTKNDIRKTCGDCKIRLAVFTAPTDSPSARLKGVKKAEMTTFLDNVGQTCAGPSTGLIREGIWSGPRNEQGQLTVVLIERGDMKAGSCSGTRKQP</sequence>
<proteinExistence type="predicted"/>
<keyword evidence="2" id="KW-1185">Reference proteome</keyword>
<evidence type="ECO:0000313" key="2">
    <source>
        <dbReference type="Proteomes" id="UP000886653"/>
    </source>
</evidence>
<accession>A0A9P6TEF8</accession>
<reference evidence="1" key="1">
    <citation type="submission" date="2013-11" db="EMBL/GenBank/DDBJ databases">
        <title>Genome sequence of the fusiform rust pathogen reveals effectors for host alternation and coevolution with pine.</title>
        <authorList>
            <consortium name="DOE Joint Genome Institute"/>
            <person name="Smith K."/>
            <person name="Pendleton A."/>
            <person name="Kubisiak T."/>
            <person name="Anderson C."/>
            <person name="Salamov A."/>
            <person name="Aerts A."/>
            <person name="Riley R."/>
            <person name="Clum A."/>
            <person name="Lindquist E."/>
            <person name="Ence D."/>
            <person name="Campbell M."/>
            <person name="Kronenberg Z."/>
            <person name="Feau N."/>
            <person name="Dhillon B."/>
            <person name="Hamelin R."/>
            <person name="Burleigh J."/>
            <person name="Smith J."/>
            <person name="Yandell M."/>
            <person name="Nelson C."/>
            <person name="Grigoriev I."/>
            <person name="Davis J."/>
        </authorList>
    </citation>
    <scope>NUCLEOTIDE SEQUENCE</scope>
    <source>
        <strain evidence="1">G11</strain>
    </source>
</reference>
<evidence type="ECO:0000313" key="1">
    <source>
        <dbReference type="EMBL" id="KAG0147698.1"/>
    </source>
</evidence>
<dbReference type="AlphaFoldDB" id="A0A9P6TEF8"/>
<protein>
    <submittedName>
        <fullName evidence="1">Uncharacterized protein</fullName>
    </submittedName>
</protein>
<name>A0A9P6TEF8_9BASI</name>
<organism evidence="1 2">
    <name type="scientific">Cronartium quercuum f. sp. fusiforme G11</name>
    <dbReference type="NCBI Taxonomy" id="708437"/>
    <lineage>
        <taxon>Eukaryota</taxon>
        <taxon>Fungi</taxon>
        <taxon>Dikarya</taxon>
        <taxon>Basidiomycota</taxon>
        <taxon>Pucciniomycotina</taxon>
        <taxon>Pucciniomycetes</taxon>
        <taxon>Pucciniales</taxon>
        <taxon>Coleosporiaceae</taxon>
        <taxon>Cronartium</taxon>
    </lineage>
</organism>